<evidence type="ECO:0000313" key="1">
    <source>
        <dbReference type="EMBL" id="KAK4884242.1"/>
    </source>
</evidence>
<comment type="caution">
    <text evidence="1">The sequence shown here is derived from an EMBL/GenBank/DDBJ whole genome shotgun (WGS) entry which is preliminary data.</text>
</comment>
<gene>
    <name evidence="1" type="ORF">RN001_000513</name>
</gene>
<protein>
    <submittedName>
        <fullName evidence="1">Uncharacterized protein</fullName>
    </submittedName>
</protein>
<organism evidence="1 2">
    <name type="scientific">Aquatica leii</name>
    <dbReference type="NCBI Taxonomy" id="1421715"/>
    <lineage>
        <taxon>Eukaryota</taxon>
        <taxon>Metazoa</taxon>
        <taxon>Ecdysozoa</taxon>
        <taxon>Arthropoda</taxon>
        <taxon>Hexapoda</taxon>
        <taxon>Insecta</taxon>
        <taxon>Pterygota</taxon>
        <taxon>Neoptera</taxon>
        <taxon>Endopterygota</taxon>
        <taxon>Coleoptera</taxon>
        <taxon>Polyphaga</taxon>
        <taxon>Elateriformia</taxon>
        <taxon>Elateroidea</taxon>
        <taxon>Lampyridae</taxon>
        <taxon>Luciolinae</taxon>
        <taxon>Aquatica</taxon>
    </lineage>
</organism>
<evidence type="ECO:0000313" key="2">
    <source>
        <dbReference type="Proteomes" id="UP001353858"/>
    </source>
</evidence>
<accession>A0AAN7Q759</accession>
<name>A0AAN7Q759_9COLE</name>
<dbReference type="AlphaFoldDB" id="A0AAN7Q759"/>
<reference evidence="2" key="1">
    <citation type="submission" date="2023-01" db="EMBL/GenBank/DDBJ databases">
        <title>Key to firefly adult light organ development and bioluminescence: homeobox transcription factors regulate luciferase expression and transportation to peroxisome.</title>
        <authorList>
            <person name="Fu X."/>
        </authorList>
    </citation>
    <scope>NUCLEOTIDE SEQUENCE [LARGE SCALE GENOMIC DNA]</scope>
</reference>
<dbReference type="Proteomes" id="UP001353858">
    <property type="component" value="Unassembled WGS sequence"/>
</dbReference>
<sequence length="115" mass="13384">MYILAKELSRLGGTTIEDVIKSIMFQILSNETGQLYSREGQKDNRKCKDYFLTKLVIKSVQMNQKTANAIEADIIKPMREWLVRAKCRQLSAVLNQTQEDTNLLRINRNLNMYNL</sequence>
<keyword evidence="2" id="KW-1185">Reference proteome</keyword>
<dbReference type="EMBL" id="JARPUR010000001">
    <property type="protein sequence ID" value="KAK4884242.1"/>
    <property type="molecule type" value="Genomic_DNA"/>
</dbReference>
<proteinExistence type="predicted"/>